<sequence length="89" mass="10239">MEKYIIFINEDKTKVIAKTLLTQDLTRKLKKQGFRKHHIEVNAENENDAINKVNKECNEHLDSLKDFSGGLVICSVCFIIIALVSFFIL</sequence>
<reference evidence="2" key="1">
    <citation type="submission" date="2021-01" db="EMBL/GenBank/DDBJ databases">
        <title>Intestinitalea alba gen. nov., sp. nov., a novel genus of the family Enterobacteriaceae, isolated from the gut of the plastic-eating mealworm Tenebrio molitor L.</title>
        <authorList>
            <person name="Yang Y."/>
        </authorList>
    </citation>
    <scope>NUCLEOTIDE SEQUENCE</scope>
    <source>
        <strain evidence="2">BIT-L3</strain>
    </source>
</reference>
<feature type="transmembrane region" description="Helical" evidence="1">
    <location>
        <begin position="67"/>
        <end position="88"/>
    </location>
</feature>
<dbReference type="AlphaFoldDB" id="A0A8K0V2T2"/>
<evidence type="ECO:0000313" key="2">
    <source>
        <dbReference type="EMBL" id="MBK4715766.1"/>
    </source>
</evidence>
<keyword evidence="1" id="KW-1133">Transmembrane helix</keyword>
<keyword evidence="3" id="KW-1185">Reference proteome</keyword>
<accession>A0A8K0V2T2</accession>
<dbReference type="EMBL" id="JAEPBH010000025">
    <property type="protein sequence ID" value="MBK4715766.1"/>
    <property type="molecule type" value="Genomic_DNA"/>
</dbReference>
<evidence type="ECO:0000313" key="3">
    <source>
        <dbReference type="Proteomes" id="UP000659047"/>
    </source>
</evidence>
<keyword evidence="1" id="KW-0812">Transmembrane</keyword>
<keyword evidence="1" id="KW-0472">Membrane</keyword>
<comment type="caution">
    <text evidence="2">The sequence shown here is derived from an EMBL/GenBank/DDBJ whole genome shotgun (WGS) entry which is preliminary data.</text>
</comment>
<organism evidence="2 3">
    <name type="scientific">Tenebrionibacter intestinalis</name>
    <dbReference type="NCBI Taxonomy" id="2799638"/>
    <lineage>
        <taxon>Bacteria</taxon>
        <taxon>Pseudomonadati</taxon>
        <taxon>Pseudomonadota</taxon>
        <taxon>Gammaproteobacteria</taxon>
        <taxon>Enterobacterales</taxon>
        <taxon>Enterobacteriaceae</taxon>
        <taxon>Tenebrionibacter/Tenebrionicola group</taxon>
        <taxon>Tenebrionibacter</taxon>
    </lineage>
</organism>
<gene>
    <name evidence="2" type="ORF">JJB97_10580</name>
</gene>
<dbReference type="Proteomes" id="UP000659047">
    <property type="component" value="Unassembled WGS sequence"/>
</dbReference>
<name>A0A8K0V2T2_9ENTR</name>
<proteinExistence type="predicted"/>
<protein>
    <submittedName>
        <fullName evidence="2">Uncharacterized protein</fullName>
    </submittedName>
</protein>
<evidence type="ECO:0000256" key="1">
    <source>
        <dbReference type="SAM" id="Phobius"/>
    </source>
</evidence>